<gene>
    <name evidence="2" type="ORF">FHW18_004540</name>
</gene>
<keyword evidence="3" id="KW-1185">Reference proteome</keyword>
<keyword evidence="1" id="KW-1133">Transmembrane helix</keyword>
<comment type="caution">
    <text evidence="2">The sequence shown here is derived from an EMBL/GenBank/DDBJ whole genome shotgun (WGS) entry which is preliminary data.</text>
</comment>
<evidence type="ECO:0000313" key="3">
    <source>
        <dbReference type="Proteomes" id="UP000542125"/>
    </source>
</evidence>
<proteinExistence type="predicted"/>
<dbReference type="Proteomes" id="UP000542125">
    <property type="component" value="Unassembled WGS sequence"/>
</dbReference>
<sequence length="72" mass="7385">MAAGATLAVFAPTINDTLLERVALSAIAITAVGAAVRILASGWVTNGGTALAVSLAMYVVVVVLKHTRRYES</sequence>
<keyword evidence="1" id="KW-0472">Membrane</keyword>
<protein>
    <submittedName>
        <fullName evidence="2">Uncharacterized protein</fullName>
    </submittedName>
</protein>
<reference evidence="2 3" key="1">
    <citation type="submission" date="2020-07" db="EMBL/GenBank/DDBJ databases">
        <title>Genomic Encyclopedia of Type Strains, Phase IV (KMG-V): Genome sequencing to study the core and pangenomes of soil and plant-associated prokaryotes.</title>
        <authorList>
            <person name="Whitman W."/>
        </authorList>
    </citation>
    <scope>NUCLEOTIDE SEQUENCE [LARGE SCALE GENOMIC DNA]</scope>
    <source>
        <strain evidence="2 3">SAS40</strain>
    </source>
</reference>
<feature type="transmembrane region" description="Helical" evidence="1">
    <location>
        <begin position="46"/>
        <end position="64"/>
    </location>
</feature>
<dbReference type="EMBL" id="JACBYR010000002">
    <property type="protein sequence ID" value="NYE85233.1"/>
    <property type="molecule type" value="Genomic_DNA"/>
</dbReference>
<feature type="transmembrane region" description="Helical" evidence="1">
    <location>
        <begin position="22"/>
        <end position="40"/>
    </location>
</feature>
<accession>A0A7Y9IYA3</accession>
<evidence type="ECO:0000256" key="1">
    <source>
        <dbReference type="SAM" id="Phobius"/>
    </source>
</evidence>
<dbReference type="RefSeq" id="WP_257022600.1">
    <property type="nucleotide sequence ID" value="NZ_JACBYR010000002.1"/>
</dbReference>
<dbReference type="AlphaFoldDB" id="A0A7Y9IYA3"/>
<name>A0A7Y9IYA3_9BURK</name>
<keyword evidence="1" id="KW-0812">Transmembrane</keyword>
<evidence type="ECO:0000313" key="2">
    <source>
        <dbReference type="EMBL" id="NYE85233.1"/>
    </source>
</evidence>
<organism evidence="2 3">
    <name type="scientific">Pigmentiphaga litoralis</name>
    <dbReference type="NCBI Taxonomy" id="516702"/>
    <lineage>
        <taxon>Bacteria</taxon>
        <taxon>Pseudomonadati</taxon>
        <taxon>Pseudomonadota</taxon>
        <taxon>Betaproteobacteria</taxon>
        <taxon>Burkholderiales</taxon>
        <taxon>Alcaligenaceae</taxon>
        <taxon>Pigmentiphaga</taxon>
    </lineage>
</organism>